<feature type="compositionally biased region" description="Low complexity" evidence="1">
    <location>
        <begin position="373"/>
        <end position="394"/>
    </location>
</feature>
<dbReference type="AlphaFoldDB" id="A0A517L1S8"/>
<dbReference type="EMBL" id="CP042187">
    <property type="protein sequence ID" value="QDS69595.1"/>
    <property type="molecule type" value="Genomic_DNA"/>
</dbReference>
<dbReference type="OrthoDB" id="3940853at2759"/>
<gene>
    <name evidence="2" type="ORF">FKW77_008511</name>
</gene>
<name>A0A517L1S8_9PEZI</name>
<keyword evidence="3" id="KW-1185">Reference proteome</keyword>
<organism evidence="2 3">
    <name type="scientific">Venturia effusa</name>
    <dbReference type="NCBI Taxonomy" id="50376"/>
    <lineage>
        <taxon>Eukaryota</taxon>
        <taxon>Fungi</taxon>
        <taxon>Dikarya</taxon>
        <taxon>Ascomycota</taxon>
        <taxon>Pezizomycotina</taxon>
        <taxon>Dothideomycetes</taxon>
        <taxon>Pleosporomycetidae</taxon>
        <taxon>Venturiales</taxon>
        <taxon>Venturiaceae</taxon>
        <taxon>Venturia</taxon>
    </lineage>
</organism>
<dbReference type="Proteomes" id="UP000316270">
    <property type="component" value="Chromosome 3"/>
</dbReference>
<feature type="region of interest" description="Disordered" evidence="1">
    <location>
        <begin position="368"/>
        <end position="394"/>
    </location>
</feature>
<evidence type="ECO:0000256" key="1">
    <source>
        <dbReference type="SAM" id="MobiDB-lite"/>
    </source>
</evidence>
<evidence type="ECO:0000313" key="3">
    <source>
        <dbReference type="Proteomes" id="UP000316270"/>
    </source>
</evidence>
<accession>A0A517L1S8</accession>
<sequence length="527" mass="57890">MYCQRCEVFKDYCVCGSGNRITVADEGVGISDDVQYVWPNAEETTSNDPGREVGVYMLSEGRTLQTSPLEDDHISWPMGHLASPQEGSNDAHIFDWNTYTPVNYQGPMTNEHFSDCYRDYGSPNSTIRASSDIISADPSLSHQSFEYLSIPEPDHVRTKSRDFIEMGPFIYLEGKQAAVEDLLVFVGDNLNRQFASSKDQLCALYALEISLRSMFPQESPTFQELVAIWDSPEYTAIATSQAQAVGMGNIQEDLFARGNLSVNVIHIILRILGTRMNHVFALGIICQLARVEATSSNGAPVHTYTVFRLLSAGNDPTPTTVWLHNDSEEETGTGISHWSGFGVDLQAQSGILAPRIVINDVEPVRTYQPPAEPLSTLPSSSSATGSTYSTADTTQSDSSRWSLVEFLHSGWSSRLSMSPDNSPQSYAMSRVPGVVPHLLPAPRKETMCNATFAAQPSLERASRIIKRSMTSKDTSINVDVVQNDSAILKIYIAITLCTQRSVSLLVLTMSASIPRRDLGDMIICSGI</sequence>
<proteinExistence type="predicted"/>
<evidence type="ECO:0000313" key="2">
    <source>
        <dbReference type="EMBL" id="QDS69595.1"/>
    </source>
</evidence>
<reference evidence="2 3" key="1">
    <citation type="submission" date="2019-07" db="EMBL/GenBank/DDBJ databases">
        <title>Finished genome of Venturia effusa.</title>
        <authorList>
            <person name="Young C.A."/>
            <person name="Cox M.P."/>
            <person name="Ganley A.R.D."/>
            <person name="David W.J."/>
        </authorList>
    </citation>
    <scope>NUCLEOTIDE SEQUENCE [LARGE SCALE GENOMIC DNA]</scope>
    <source>
        <strain evidence="3">albino</strain>
    </source>
</reference>
<protein>
    <submittedName>
        <fullName evidence="2">Uncharacterized protein</fullName>
    </submittedName>
</protein>